<name>A0ABV6P6I7_9ACTN</name>
<evidence type="ECO:0008006" key="3">
    <source>
        <dbReference type="Google" id="ProtNLM"/>
    </source>
</evidence>
<reference evidence="1 2" key="1">
    <citation type="submission" date="2024-09" db="EMBL/GenBank/DDBJ databases">
        <authorList>
            <person name="Sun Q."/>
            <person name="Mori K."/>
        </authorList>
    </citation>
    <scope>NUCLEOTIDE SEQUENCE [LARGE SCALE GENOMIC DNA]</scope>
    <source>
        <strain evidence="1 2">TBRC 2205</strain>
    </source>
</reference>
<sequence>MVKWEYGLLVRRRQAEGQAWGLYYYWYGPDGSRVDVTAYGDTAIAHLNRVGADGWELVSAAEDVNNLQGTTEVFRYHLKRPIRVS</sequence>
<proteinExistence type="predicted"/>
<dbReference type="RefSeq" id="WP_377344133.1">
    <property type="nucleotide sequence ID" value="NZ_JBHLUE010000036.1"/>
</dbReference>
<evidence type="ECO:0000313" key="1">
    <source>
        <dbReference type="EMBL" id="MFC0568584.1"/>
    </source>
</evidence>
<gene>
    <name evidence="1" type="ORF">ACFFHU_31180</name>
</gene>
<dbReference type="Proteomes" id="UP001589894">
    <property type="component" value="Unassembled WGS sequence"/>
</dbReference>
<dbReference type="EMBL" id="JBHLUE010000036">
    <property type="protein sequence ID" value="MFC0568584.1"/>
    <property type="molecule type" value="Genomic_DNA"/>
</dbReference>
<keyword evidence="2" id="KW-1185">Reference proteome</keyword>
<comment type="caution">
    <text evidence="1">The sequence shown here is derived from an EMBL/GenBank/DDBJ whole genome shotgun (WGS) entry which is preliminary data.</text>
</comment>
<evidence type="ECO:0000313" key="2">
    <source>
        <dbReference type="Proteomes" id="UP001589894"/>
    </source>
</evidence>
<protein>
    <recommendedName>
        <fullName evidence="3">DUF4177 domain-containing protein</fullName>
    </recommendedName>
</protein>
<organism evidence="1 2">
    <name type="scientific">Plantactinospora siamensis</name>
    <dbReference type="NCBI Taxonomy" id="555372"/>
    <lineage>
        <taxon>Bacteria</taxon>
        <taxon>Bacillati</taxon>
        <taxon>Actinomycetota</taxon>
        <taxon>Actinomycetes</taxon>
        <taxon>Micromonosporales</taxon>
        <taxon>Micromonosporaceae</taxon>
        <taxon>Plantactinospora</taxon>
    </lineage>
</organism>
<accession>A0ABV6P6I7</accession>